<dbReference type="GO" id="GO:0016787">
    <property type="term" value="F:hydrolase activity"/>
    <property type="evidence" value="ECO:0007669"/>
    <property type="project" value="UniProtKB-KW"/>
</dbReference>
<dbReference type="CDD" id="cd11538">
    <property type="entry name" value="NTP-PPase_u1"/>
    <property type="match status" value="1"/>
</dbReference>
<evidence type="ECO:0000313" key="3">
    <source>
        <dbReference type="Proteomes" id="UP000248806"/>
    </source>
</evidence>
<dbReference type="AlphaFoldDB" id="A0A326U8L5"/>
<dbReference type="Gene3D" id="1.10.287.1080">
    <property type="entry name" value="MazG-like"/>
    <property type="match status" value="1"/>
</dbReference>
<sequence>MELKHLSEEIEAISKGYAEKYAIERDATWFLLKLQEEVGELIQSYLMLAGKARKKGKTPEELQAAFEEEVADVFCQTLLLARLHHIDIEEVVKKKWLYWKNA</sequence>
<organism evidence="2 3">
    <name type="scientific">Thermosporothrix hazakensis</name>
    <dbReference type="NCBI Taxonomy" id="644383"/>
    <lineage>
        <taxon>Bacteria</taxon>
        <taxon>Bacillati</taxon>
        <taxon>Chloroflexota</taxon>
        <taxon>Ktedonobacteria</taxon>
        <taxon>Ktedonobacterales</taxon>
        <taxon>Thermosporotrichaceae</taxon>
        <taxon>Thermosporothrix</taxon>
    </lineage>
</organism>
<feature type="domain" description="NTP pyrophosphohydrolase MazG-like" evidence="1">
    <location>
        <begin position="33"/>
        <end position="94"/>
    </location>
</feature>
<protein>
    <submittedName>
        <fullName evidence="2">MazG-like nucleotide pyrophosphohydrolase family protein</fullName>
    </submittedName>
</protein>
<proteinExistence type="predicted"/>
<evidence type="ECO:0000259" key="1">
    <source>
        <dbReference type="Pfam" id="PF03819"/>
    </source>
</evidence>
<keyword evidence="2" id="KW-0378">Hydrolase</keyword>
<dbReference type="InterPro" id="IPR004518">
    <property type="entry name" value="MazG-like_dom"/>
</dbReference>
<keyword evidence="3" id="KW-1185">Reference proteome</keyword>
<evidence type="ECO:0000313" key="2">
    <source>
        <dbReference type="EMBL" id="PZW27966.1"/>
    </source>
</evidence>
<dbReference type="SUPFAM" id="SSF101386">
    <property type="entry name" value="all-alpha NTP pyrophosphatases"/>
    <property type="match status" value="1"/>
</dbReference>
<dbReference type="RefSeq" id="WP_111323713.1">
    <property type="nucleotide sequence ID" value="NZ_BIFX01000003.1"/>
</dbReference>
<accession>A0A326U8L5</accession>
<comment type="caution">
    <text evidence="2">The sequence shown here is derived from an EMBL/GenBank/DDBJ whole genome shotgun (WGS) entry which is preliminary data.</text>
</comment>
<dbReference type="Proteomes" id="UP000248806">
    <property type="component" value="Unassembled WGS sequence"/>
</dbReference>
<name>A0A326U8L5_THEHA</name>
<gene>
    <name evidence="2" type="ORF">EI42_03344</name>
</gene>
<dbReference type="Pfam" id="PF03819">
    <property type="entry name" value="MazG"/>
    <property type="match status" value="1"/>
</dbReference>
<dbReference type="OrthoDB" id="9791898at2"/>
<dbReference type="EMBL" id="QKUF01000011">
    <property type="protein sequence ID" value="PZW27966.1"/>
    <property type="molecule type" value="Genomic_DNA"/>
</dbReference>
<reference evidence="2 3" key="1">
    <citation type="submission" date="2018-06" db="EMBL/GenBank/DDBJ databases">
        <title>Genomic Encyclopedia of Archaeal and Bacterial Type Strains, Phase II (KMG-II): from individual species to whole genera.</title>
        <authorList>
            <person name="Goeker M."/>
        </authorList>
    </citation>
    <scope>NUCLEOTIDE SEQUENCE [LARGE SCALE GENOMIC DNA]</scope>
    <source>
        <strain evidence="2 3">ATCC BAA-1881</strain>
    </source>
</reference>